<dbReference type="KEGG" id="fcy:FRACYDRAFT_268195"/>
<feature type="chain" id="PRO_5009193386" description="MD-2-related lipid-recognition domain-containing protein" evidence="1">
    <location>
        <begin position="37"/>
        <end position="201"/>
    </location>
</feature>
<feature type="signal peptide" evidence="1">
    <location>
        <begin position="1"/>
        <end position="36"/>
    </location>
</feature>
<evidence type="ECO:0000256" key="1">
    <source>
        <dbReference type="SAM" id="SignalP"/>
    </source>
</evidence>
<evidence type="ECO:0000313" key="2">
    <source>
        <dbReference type="EMBL" id="OEU20180.1"/>
    </source>
</evidence>
<dbReference type="EMBL" id="KV784355">
    <property type="protein sequence ID" value="OEU20180.1"/>
    <property type="molecule type" value="Genomic_DNA"/>
</dbReference>
<keyword evidence="3" id="KW-1185">Reference proteome</keyword>
<organism evidence="2 3">
    <name type="scientific">Fragilariopsis cylindrus CCMP1102</name>
    <dbReference type="NCBI Taxonomy" id="635003"/>
    <lineage>
        <taxon>Eukaryota</taxon>
        <taxon>Sar</taxon>
        <taxon>Stramenopiles</taxon>
        <taxon>Ochrophyta</taxon>
        <taxon>Bacillariophyta</taxon>
        <taxon>Bacillariophyceae</taxon>
        <taxon>Bacillariophycidae</taxon>
        <taxon>Bacillariales</taxon>
        <taxon>Bacillariaceae</taxon>
        <taxon>Fragilariopsis</taxon>
    </lineage>
</organism>
<protein>
    <recommendedName>
        <fullName evidence="4">MD-2-related lipid-recognition domain-containing protein</fullName>
    </recommendedName>
</protein>
<accession>A0A1E7FPS8</accession>
<dbReference type="OrthoDB" id="10514471at2759"/>
<proteinExistence type="predicted"/>
<keyword evidence="1" id="KW-0732">Signal</keyword>
<evidence type="ECO:0008006" key="4">
    <source>
        <dbReference type="Google" id="ProtNLM"/>
    </source>
</evidence>
<name>A0A1E7FPS8_9STRA</name>
<dbReference type="AlphaFoldDB" id="A0A1E7FPS8"/>
<reference evidence="2 3" key="1">
    <citation type="submission" date="2016-09" db="EMBL/GenBank/DDBJ databases">
        <title>Extensive genetic diversity and differential bi-allelic expression allows diatom success in the polar Southern Ocean.</title>
        <authorList>
            <consortium name="DOE Joint Genome Institute"/>
            <person name="Mock T."/>
            <person name="Otillar R.P."/>
            <person name="Strauss J."/>
            <person name="Dupont C."/>
            <person name="Frickenhaus S."/>
            <person name="Maumus F."/>
            <person name="Mcmullan M."/>
            <person name="Sanges R."/>
            <person name="Schmutz J."/>
            <person name="Toseland A."/>
            <person name="Valas R."/>
            <person name="Veluchamy A."/>
            <person name="Ward B.J."/>
            <person name="Allen A."/>
            <person name="Barry K."/>
            <person name="Falciatore A."/>
            <person name="Ferrante M."/>
            <person name="Fortunato A.E."/>
            <person name="Gloeckner G."/>
            <person name="Gruber A."/>
            <person name="Hipkin R."/>
            <person name="Janech M."/>
            <person name="Kroth P."/>
            <person name="Leese F."/>
            <person name="Lindquist E."/>
            <person name="Lyon B.R."/>
            <person name="Martin J."/>
            <person name="Mayer C."/>
            <person name="Parker M."/>
            <person name="Quesneville H."/>
            <person name="Raymond J."/>
            <person name="Uhlig C."/>
            <person name="Valentin K.U."/>
            <person name="Worden A.Z."/>
            <person name="Armbrust E.V."/>
            <person name="Bowler C."/>
            <person name="Green B."/>
            <person name="Moulton V."/>
            <person name="Van Oosterhout C."/>
            <person name="Grigoriev I."/>
        </authorList>
    </citation>
    <scope>NUCLEOTIDE SEQUENCE [LARGE SCALE GENOMIC DNA]</scope>
    <source>
        <strain evidence="2 3">CCMP1102</strain>
    </source>
</reference>
<evidence type="ECO:0000313" key="3">
    <source>
        <dbReference type="Proteomes" id="UP000095751"/>
    </source>
</evidence>
<dbReference type="InParanoid" id="A0A1E7FPS8"/>
<dbReference type="Proteomes" id="UP000095751">
    <property type="component" value="Unassembled WGS sequence"/>
</dbReference>
<gene>
    <name evidence="2" type="ORF">FRACYDRAFT_268195</name>
</gene>
<sequence>MRFITTILYRMTNDHTHHYHLILLLLIFLLPTKTIAKSDTNYWYDCSIDEHIPNPKTKFLNVTSNPTTVTRHSGQIIYKTIQYDGIPGVDLNLETISADFHQYYKVFGKRWTTFLHVHKVPQCDAKGNENLCPLKVGESVEIKSVHPPLGWYTPYGMYRSRQVWRDGSTEEPLGCVDMEFEYRAEDVVVGDEEESEVEITE</sequence>